<evidence type="ECO:0000256" key="2">
    <source>
        <dbReference type="ARBA" id="ARBA00005268"/>
    </source>
</evidence>
<comment type="similarity">
    <text evidence="2">Belongs to the UPF0014 family.</text>
</comment>
<keyword evidence="3 6" id="KW-0812">Transmembrane</keyword>
<keyword evidence="5 6" id="KW-0472">Membrane</keyword>
<reference evidence="7 8" key="1">
    <citation type="submission" date="2020-12" db="EMBL/GenBank/DDBJ databases">
        <title>Metabolic potential, ecology and presence of endohyphal bacteria is reflected in genomic diversity of Mucoromycotina.</title>
        <authorList>
            <person name="Muszewska A."/>
            <person name="Okrasinska A."/>
            <person name="Steczkiewicz K."/>
            <person name="Drgas O."/>
            <person name="Orlowska M."/>
            <person name="Perlinska-Lenart U."/>
            <person name="Aleksandrzak-Piekarczyk T."/>
            <person name="Szatraj K."/>
            <person name="Zielenkiewicz U."/>
            <person name="Pilsyk S."/>
            <person name="Malc E."/>
            <person name="Mieczkowski P."/>
            <person name="Kruszewska J.S."/>
            <person name="Biernat P."/>
            <person name="Pawlowska J."/>
        </authorList>
    </citation>
    <scope>NUCLEOTIDE SEQUENCE [LARGE SCALE GENOMIC DNA]</scope>
    <source>
        <strain evidence="7 8">CBS 142.35</strain>
    </source>
</reference>
<evidence type="ECO:0000313" key="7">
    <source>
        <dbReference type="EMBL" id="KAG2222483.1"/>
    </source>
</evidence>
<keyword evidence="8" id="KW-1185">Reference proteome</keyword>
<sequence>MPAEDSIGLPELDWWHVAQSSVFVIIAALISFCMGTRLELSLIISGVRCVVQLTMMGYVLDDVLNSNNAGIVMLMTLVLILLGAYETTFNRAKKTFKGMFVTMLVILLVSNVFIAFLGSAFALKEKPFWSPPKFIPIVGMLLGNTMGSIAMATEQCLDNLSLNEPILETRLSFGATRFEAAKPLAIEAIRMSMLPVITQLSVMGLINIPGMMTGQIMAGTPMMEAVIYQQCIMFMIAASSALGVVMAVFSCLMVLIDKHHSLQSEKIQDKLPIIRMKTIIDLSQTVSSTIGPQACFSKCRRPGRRQEPAYEEVELR</sequence>
<dbReference type="PANTHER" id="PTHR30028">
    <property type="entry name" value="UPF0014 INNER MEMBRANE PROTEIN YBBM-RELATED"/>
    <property type="match status" value="1"/>
</dbReference>
<comment type="subcellular location">
    <subcellularLocation>
        <location evidence="1">Membrane</location>
        <topology evidence="1">Multi-pass membrane protein</topology>
    </subcellularLocation>
</comment>
<comment type="caution">
    <text evidence="7">The sequence shown here is derived from an EMBL/GenBank/DDBJ whole genome shotgun (WGS) entry which is preliminary data.</text>
</comment>
<evidence type="ECO:0000256" key="4">
    <source>
        <dbReference type="ARBA" id="ARBA00022989"/>
    </source>
</evidence>
<evidence type="ECO:0000256" key="5">
    <source>
        <dbReference type="ARBA" id="ARBA00023136"/>
    </source>
</evidence>
<dbReference type="Pfam" id="PF03649">
    <property type="entry name" value="UPF0014"/>
    <property type="match status" value="1"/>
</dbReference>
<feature type="transmembrane region" description="Helical" evidence="6">
    <location>
        <begin position="232"/>
        <end position="256"/>
    </location>
</feature>
<dbReference type="InterPro" id="IPR005226">
    <property type="entry name" value="UPF0014_fam"/>
</dbReference>
<feature type="transmembrane region" description="Helical" evidence="6">
    <location>
        <begin position="40"/>
        <end position="60"/>
    </location>
</feature>
<feature type="transmembrane region" description="Helical" evidence="6">
    <location>
        <begin position="66"/>
        <end position="86"/>
    </location>
</feature>
<evidence type="ECO:0000313" key="8">
    <source>
        <dbReference type="Proteomes" id="UP000646827"/>
    </source>
</evidence>
<dbReference type="AlphaFoldDB" id="A0A8H7S5I8"/>
<proteinExistence type="inferred from homology"/>
<protein>
    <submittedName>
        <fullName evidence="7">Uncharacterized protein</fullName>
    </submittedName>
</protein>
<dbReference type="EMBL" id="JAEPRB010000082">
    <property type="protein sequence ID" value="KAG2222483.1"/>
    <property type="molecule type" value="Genomic_DNA"/>
</dbReference>
<feature type="transmembrane region" description="Helical" evidence="6">
    <location>
        <begin position="134"/>
        <end position="152"/>
    </location>
</feature>
<gene>
    <name evidence="7" type="ORF">INT45_013396</name>
</gene>
<accession>A0A8H7S5I8</accession>
<keyword evidence="4 6" id="KW-1133">Transmembrane helix</keyword>
<dbReference type="GO" id="GO:0005886">
    <property type="term" value="C:plasma membrane"/>
    <property type="evidence" value="ECO:0007669"/>
    <property type="project" value="TreeGrafter"/>
</dbReference>
<name>A0A8H7S5I8_9FUNG</name>
<evidence type="ECO:0000256" key="1">
    <source>
        <dbReference type="ARBA" id="ARBA00004141"/>
    </source>
</evidence>
<dbReference type="OrthoDB" id="432685at2759"/>
<evidence type="ECO:0000256" key="6">
    <source>
        <dbReference type="SAM" id="Phobius"/>
    </source>
</evidence>
<feature type="transmembrane region" description="Helical" evidence="6">
    <location>
        <begin position="98"/>
        <end position="122"/>
    </location>
</feature>
<dbReference type="Proteomes" id="UP000646827">
    <property type="component" value="Unassembled WGS sequence"/>
</dbReference>
<dbReference type="PANTHER" id="PTHR30028:SF0">
    <property type="entry name" value="PROTEIN ALUMINUM SENSITIVE 3"/>
    <property type="match status" value="1"/>
</dbReference>
<feature type="transmembrane region" description="Helical" evidence="6">
    <location>
        <begin position="192"/>
        <end position="212"/>
    </location>
</feature>
<feature type="transmembrane region" description="Helical" evidence="6">
    <location>
        <begin position="14"/>
        <end position="33"/>
    </location>
</feature>
<evidence type="ECO:0000256" key="3">
    <source>
        <dbReference type="ARBA" id="ARBA00022692"/>
    </source>
</evidence>
<organism evidence="7 8">
    <name type="scientific">Circinella minor</name>
    <dbReference type="NCBI Taxonomy" id="1195481"/>
    <lineage>
        <taxon>Eukaryota</taxon>
        <taxon>Fungi</taxon>
        <taxon>Fungi incertae sedis</taxon>
        <taxon>Mucoromycota</taxon>
        <taxon>Mucoromycotina</taxon>
        <taxon>Mucoromycetes</taxon>
        <taxon>Mucorales</taxon>
        <taxon>Lichtheimiaceae</taxon>
        <taxon>Circinella</taxon>
    </lineage>
</organism>